<evidence type="ECO:0000256" key="1">
    <source>
        <dbReference type="SAM" id="Phobius"/>
    </source>
</evidence>
<sequence length="79" mass="9179">MLYLHDHVKGIELPECLKIKDVEQLKKTLAQVIVIILFVKFLEITLETIAHHEGIFQWEHLVLPIAIFLLSFGLKALFE</sequence>
<dbReference type="Pfam" id="PF03350">
    <property type="entry name" value="UPF0114"/>
    <property type="match status" value="1"/>
</dbReference>
<dbReference type="EMBL" id="FPHM01000001">
    <property type="protein sequence ID" value="SFV52301.1"/>
    <property type="molecule type" value="Genomic_DNA"/>
</dbReference>
<name>A0A1W1BFK3_9ZZZZ</name>
<dbReference type="AlphaFoldDB" id="A0A1W1BFK3"/>
<feature type="transmembrane region" description="Helical" evidence="1">
    <location>
        <begin position="28"/>
        <end position="49"/>
    </location>
</feature>
<keyword evidence="1" id="KW-0812">Transmembrane</keyword>
<dbReference type="InterPro" id="IPR005134">
    <property type="entry name" value="UPF0114"/>
</dbReference>
<keyword evidence="1" id="KW-1133">Transmembrane helix</keyword>
<evidence type="ECO:0000313" key="2">
    <source>
        <dbReference type="EMBL" id="SFV52301.1"/>
    </source>
</evidence>
<feature type="transmembrane region" description="Helical" evidence="1">
    <location>
        <begin position="61"/>
        <end position="78"/>
    </location>
</feature>
<reference evidence="2" key="1">
    <citation type="submission" date="2016-10" db="EMBL/GenBank/DDBJ databases">
        <authorList>
            <person name="de Groot N.N."/>
        </authorList>
    </citation>
    <scope>NUCLEOTIDE SEQUENCE</scope>
</reference>
<proteinExistence type="predicted"/>
<accession>A0A1W1BFK3</accession>
<protein>
    <submittedName>
        <fullName evidence="2">Uncharacterized protein</fullName>
    </submittedName>
</protein>
<keyword evidence="1" id="KW-0472">Membrane</keyword>
<gene>
    <name evidence="2" type="ORF">MNB_SV-13-2173</name>
</gene>
<organism evidence="2">
    <name type="scientific">hydrothermal vent metagenome</name>
    <dbReference type="NCBI Taxonomy" id="652676"/>
    <lineage>
        <taxon>unclassified sequences</taxon>
        <taxon>metagenomes</taxon>
        <taxon>ecological metagenomes</taxon>
    </lineage>
</organism>